<dbReference type="InterPro" id="IPR021414">
    <property type="entry name" value="DUF3054"/>
</dbReference>
<keyword evidence="1" id="KW-1133">Transmembrane helix</keyword>
<protein>
    <submittedName>
        <fullName evidence="2">Membrane protein</fullName>
    </submittedName>
</protein>
<reference evidence="2 3" key="1">
    <citation type="journal article" date="2015" name="Genome Announc.">
        <title>Complete Genome Sequencing of Protease-Producing Novel Arthrobacter sp. Strain IHBB 11108 Using PacBio Single-Molecule Real-Time Sequencing Technology.</title>
        <authorList>
            <person name="Kiran S."/>
            <person name="Swarnkar M.K."/>
            <person name="Pal M."/>
            <person name="Thakur R."/>
            <person name="Tewari R."/>
            <person name="Singh A.K."/>
            <person name="Gulati A."/>
        </authorList>
    </citation>
    <scope>NUCLEOTIDE SEQUENCE [LARGE SCALE GENOMIC DNA]</scope>
    <source>
        <strain evidence="2 3">IHBB 11108</strain>
    </source>
</reference>
<evidence type="ECO:0000256" key="1">
    <source>
        <dbReference type="SAM" id="Phobius"/>
    </source>
</evidence>
<evidence type="ECO:0000313" key="2">
    <source>
        <dbReference type="EMBL" id="AJT42896.1"/>
    </source>
</evidence>
<organism evidence="2 3">
    <name type="scientific">Psychromicrobium lacuslunae</name>
    <dbReference type="NCBI Taxonomy" id="1618207"/>
    <lineage>
        <taxon>Bacteria</taxon>
        <taxon>Bacillati</taxon>
        <taxon>Actinomycetota</taxon>
        <taxon>Actinomycetes</taxon>
        <taxon>Micrococcales</taxon>
        <taxon>Micrococcaceae</taxon>
        <taxon>Psychromicrobium</taxon>
    </lineage>
</organism>
<keyword evidence="1" id="KW-0472">Membrane</keyword>
<dbReference type="STRING" id="1618207.UM93_05050"/>
<keyword evidence="1" id="KW-0812">Transmembrane</keyword>
<accession>A0A0D4C3E0</accession>
<dbReference type="Proteomes" id="UP000061839">
    <property type="component" value="Chromosome"/>
</dbReference>
<gene>
    <name evidence="2" type="ORF">UM93_05050</name>
</gene>
<feature type="transmembrane region" description="Helical" evidence="1">
    <location>
        <begin position="62"/>
        <end position="81"/>
    </location>
</feature>
<name>A0A0D4C3E0_9MICC</name>
<proteinExistence type="predicted"/>
<evidence type="ECO:0000313" key="3">
    <source>
        <dbReference type="Proteomes" id="UP000061839"/>
    </source>
</evidence>
<feature type="transmembrane region" description="Helical" evidence="1">
    <location>
        <begin position="87"/>
        <end position="112"/>
    </location>
</feature>
<sequence>MVYALIADLILVLVFAAIGRASHQEDNPVIGVLNTAWPFLAGLLLGWLVGRVWRAPLRIWPHGVCLWLITVLAGMVLRVLSGKTAEFSFILVASAVLGIFLLAHRALASLILRRRSEPLDKQVG</sequence>
<dbReference type="PATRIC" id="fig|1618207.4.peg.1028"/>
<dbReference type="HOGENOM" id="CLU_089113_3_0_11"/>
<dbReference type="Pfam" id="PF11255">
    <property type="entry name" value="DUF3054"/>
    <property type="match status" value="1"/>
</dbReference>
<dbReference type="AlphaFoldDB" id="A0A0D4C3E0"/>
<feature type="transmembrane region" description="Helical" evidence="1">
    <location>
        <begin position="31"/>
        <end position="50"/>
    </location>
</feature>
<keyword evidence="3" id="KW-1185">Reference proteome</keyword>
<dbReference type="KEGG" id="ari:UM93_05050"/>
<dbReference type="EMBL" id="CP011005">
    <property type="protein sequence ID" value="AJT42896.1"/>
    <property type="molecule type" value="Genomic_DNA"/>
</dbReference>